<keyword evidence="3" id="KW-1185">Reference proteome</keyword>
<feature type="chain" id="PRO_5031323666" description="DUF3558 domain-containing protein" evidence="1">
    <location>
        <begin position="31"/>
        <end position="189"/>
    </location>
</feature>
<evidence type="ECO:0008006" key="4">
    <source>
        <dbReference type="Google" id="ProtNLM"/>
    </source>
</evidence>
<sequence length="189" mass="19815">MPAVYDRRRPLVALTIAALALGLAGCGSSAADSEAPKPPARPRELAFDNVKPCALLSQPQQGEFGVDQPAEDGTSPTFNAPSCVYISQKEKVSLSVVLVTDRGIAEFAPGKATGQTDAVTVAGFPGYRVRTDQPAGEQFCTVHLDAAPDRVLTAAYNEEGRDKPLSKDEVCQRATKVAEAALGTLTSAK</sequence>
<dbReference type="RefSeq" id="WP_185002034.1">
    <property type="nucleotide sequence ID" value="NZ_BAAAUI010000016.1"/>
</dbReference>
<keyword evidence="1" id="KW-0732">Signal</keyword>
<proteinExistence type="predicted"/>
<evidence type="ECO:0000256" key="1">
    <source>
        <dbReference type="SAM" id="SignalP"/>
    </source>
</evidence>
<dbReference type="EMBL" id="JACHMH010000001">
    <property type="protein sequence ID" value="MBB4676175.1"/>
    <property type="molecule type" value="Genomic_DNA"/>
</dbReference>
<accession>A0A7W7FSP3</accession>
<comment type="caution">
    <text evidence="2">The sequence shown here is derived from an EMBL/GenBank/DDBJ whole genome shotgun (WGS) entry which is preliminary data.</text>
</comment>
<gene>
    <name evidence="2" type="ORF">HNR67_002293</name>
</gene>
<protein>
    <recommendedName>
        <fullName evidence="4">DUF3558 domain-containing protein</fullName>
    </recommendedName>
</protein>
<evidence type="ECO:0000313" key="3">
    <source>
        <dbReference type="Proteomes" id="UP000533598"/>
    </source>
</evidence>
<feature type="signal peptide" evidence="1">
    <location>
        <begin position="1"/>
        <end position="30"/>
    </location>
</feature>
<dbReference type="AlphaFoldDB" id="A0A7W7FSP3"/>
<dbReference type="Pfam" id="PF12079">
    <property type="entry name" value="DUF3558"/>
    <property type="match status" value="1"/>
</dbReference>
<name>A0A7W7FSP3_9PSEU</name>
<reference evidence="2 3" key="1">
    <citation type="submission" date="2020-08" db="EMBL/GenBank/DDBJ databases">
        <title>Sequencing the genomes of 1000 actinobacteria strains.</title>
        <authorList>
            <person name="Klenk H.-P."/>
        </authorList>
    </citation>
    <scope>NUCLEOTIDE SEQUENCE [LARGE SCALE GENOMIC DNA]</scope>
    <source>
        <strain evidence="2 3">DSM 44230</strain>
    </source>
</reference>
<evidence type="ECO:0000313" key="2">
    <source>
        <dbReference type="EMBL" id="MBB4676175.1"/>
    </source>
</evidence>
<dbReference type="Proteomes" id="UP000533598">
    <property type="component" value="Unassembled WGS sequence"/>
</dbReference>
<dbReference type="InterPro" id="IPR024520">
    <property type="entry name" value="DUF3558"/>
</dbReference>
<dbReference type="PROSITE" id="PS51257">
    <property type="entry name" value="PROKAR_LIPOPROTEIN"/>
    <property type="match status" value="1"/>
</dbReference>
<organism evidence="2 3">
    <name type="scientific">Crossiella cryophila</name>
    <dbReference type="NCBI Taxonomy" id="43355"/>
    <lineage>
        <taxon>Bacteria</taxon>
        <taxon>Bacillati</taxon>
        <taxon>Actinomycetota</taxon>
        <taxon>Actinomycetes</taxon>
        <taxon>Pseudonocardiales</taxon>
        <taxon>Pseudonocardiaceae</taxon>
        <taxon>Crossiella</taxon>
    </lineage>
</organism>